<evidence type="ECO:0000256" key="8">
    <source>
        <dbReference type="ARBA" id="ARBA00049244"/>
    </source>
</evidence>
<evidence type="ECO:0000256" key="2">
    <source>
        <dbReference type="ARBA" id="ARBA00012417"/>
    </source>
</evidence>
<dbReference type="SUPFAM" id="SSF56672">
    <property type="entry name" value="DNA/RNA polymerases"/>
    <property type="match status" value="1"/>
</dbReference>
<dbReference type="GO" id="GO:0000166">
    <property type="term" value="F:nucleotide binding"/>
    <property type="evidence" value="ECO:0007669"/>
    <property type="project" value="InterPro"/>
</dbReference>
<keyword evidence="10" id="KW-1185">Reference proteome</keyword>
<accession>A0A433DIZ2</accession>
<evidence type="ECO:0000313" key="10">
    <source>
        <dbReference type="Proteomes" id="UP000268093"/>
    </source>
</evidence>
<dbReference type="AlphaFoldDB" id="A0A433DIZ2"/>
<dbReference type="Proteomes" id="UP000268093">
    <property type="component" value="Unassembled WGS sequence"/>
</dbReference>
<evidence type="ECO:0000256" key="6">
    <source>
        <dbReference type="ARBA" id="ARBA00022932"/>
    </source>
</evidence>
<dbReference type="GO" id="GO:0006260">
    <property type="term" value="P:DNA replication"/>
    <property type="evidence" value="ECO:0007669"/>
    <property type="project" value="UniProtKB-KW"/>
</dbReference>
<sequence>MALRSKGMSTGMPIEYLDTIPRFMVNLDAFCGYVEATITIPPDMRPIIPLKVDGSLTFPTGTFKGLYYSESLRVLASLGYGVQCGKGYLFASADLFSNPYLDTEDNLLPDAAKALSNIAIGAAITAIARAIMAPYKADPNNLFLYSDTDSLFLPKPLDPTVIGPGLGQWKDELSGDRITHGIFIRKKAWAIKTYLEHNFYGDTLGREKVVIGGFPVASVSFDSLLSVLEDRSAMSIRQGSMTRTLKI</sequence>
<comment type="catalytic activity">
    <reaction evidence="8">
        <text>DNA(n) + a 2'-deoxyribonucleoside 5'-triphosphate = DNA(n+1) + diphosphate</text>
        <dbReference type="Rhea" id="RHEA:22508"/>
        <dbReference type="Rhea" id="RHEA-COMP:17339"/>
        <dbReference type="Rhea" id="RHEA-COMP:17340"/>
        <dbReference type="ChEBI" id="CHEBI:33019"/>
        <dbReference type="ChEBI" id="CHEBI:61560"/>
        <dbReference type="ChEBI" id="CHEBI:173112"/>
        <dbReference type="EC" id="2.7.7.7"/>
    </reaction>
</comment>
<evidence type="ECO:0000256" key="7">
    <source>
        <dbReference type="ARBA" id="ARBA00023125"/>
    </source>
</evidence>
<dbReference type="Gene3D" id="3.90.1600.10">
    <property type="entry name" value="Palm domain of DNA polymerase"/>
    <property type="match status" value="1"/>
</dbReference>
<evidence type="ECO:0000256" key="5">
    <source>
        <dbReference type="ARBA" id="ARBA00022705"/>
    </source>
</evidence>
<keyword evidence="7" id="KW-0238">DNA-binding</keyword>
<name>A0A433DIZ2_9FUNG</name>
<keyword evidence="6" id="KW-0239">DNA-directed DNA polymerase</keyword>
<keyword evidence="5" id="KW-0235">DNA replication</keyword>
<dbReference type="Pfam" id="PF03175">
    <property type="entry name" value="DNA_pol_B_2"/>
    <property type="match status" value="1"/>
</dbReference>
<proteinExistence type="inferred from homology"/>
<evidence type="ECO:0000256" key="1">
    <source>
        <dbReference type="ARBA" id="ARBA00005755"/>
    </source>
</evidence>
<dbReference type="InterPro" id="IPR023211">
    <property type="entry name" value="DNA_pol_palm_dom_sf"/>
</dbReference>
<dbReference type="EC" id="2.7.7.7" evidence="2"/>
<evidence type="ECO:0000256" key="3">
    <source>
        <dbReference type="ARBA" id="ARBA00022679"/>
    </source>
</evidence>
<organism evidence="9 10">
    <name type="scientific">Jimgerdemannia flammicorona</name>
    <dbReference type="NCBI Taxonomy" id="994334"/>
    <lineage>
        <taxon>Eukaryota</taxon>
        <taxon>Fungi</taxon>
        <taxon>Fungi incertae sedis</taxon>
        <taxon>Mucoromycota</taxon>
        <taxon>Mucoromycotina</taxon>
        <taxon>Endogonomycetes</taxon>
        <taxon>Endogonales</taxon>
        <taxon>Endogonaceae</taxon>
        <taxon>Jimgerdemannia</taxon>
    </lineage>
</organism>
<dbReference type="InterPro" id="IPR004868">
    <property type="entry name" value="DNA-dir_DNA_pol_B_mt/vir"/>
</dbReference>
<reference evidence="9 10" key="1">
    <citation type="journal article" date="2018" name="New Phytol.">
        <title>Phylogenomics of Endogonaceae and evolution of mycorrhizas within Mucoromycota.</title>
        <authorList>
            <person name="Chang Y."/>
            <person name="Desiro A."/>
            <person name="Na H."/>
            <person name="Sandor L."/>
            <person name="Lipzen A."/>
            <person name="Clum A."/>
            <person name="Barry K."/>
            <person name="Grigoriev I.V."/>
            <person name="Martin F.M."/>
            <person name="Stajich J.E."/>
            <person name="Smith M.E."/>
            <person name="Bonito G."/>
            <person name="Spatafora J.W."/>
        </authorList>
    </citation>
    <scope>NUCLEOTIDE SEQUENCE [LARGE SCALE GENOMIC DNA]</scope>
    <source>
        <strain evidence="9 10">GMNB39</strain>
    </source>
</reference>
<protein>
    <recommendedName>
        <fullName evidence="2">DNA-directed DNA polymerase</fullName>
        <ecNumber evidence="2">2.7.7.7</ecNumber>
    </recommendedName>
</protein>
<gene>
    <name evidence="9" type="ORF">BC936DRAFT_137627</name>
</gene>
<keyword evidence="4" id="KW-0548">Nucleotidyltransferase</keyword>
<comment type="caution">
    <text evidence="9">The sequence shown here is derived from an EMBL/GenBank/DDBJ whole genome shotgun (WGS) entry which is preliminary data.</text>
</comment>
<dbReference type="OrthoDB" id="5600037at2759"/>
<comment type="similarity">
    <text evidence="1">Belongs to the DNA polymerase type-B family.</text>
</comment>
<evidence type="ECO:0000256" key="4">
    <source>
        <dbReference type="ARBA" id="ARBA00022695"/>
    </source>
</evidence>
<dbReference type="InterPro" id="IPR043502">
    <property type="entry name" value="DNA/RNA_pol_sf"/>
</dbReference>
<keyword evidence="3" id="KW-0808">Transferase</keyword>
<dbReference type="GO" id="GO:0003887">
    <property type="term" value="F:DNA-directed DNA polymerase activity"/>
    <property type="evidence" value="ECO:0007669"/>
    <property type="project" value="UniProtKB-KW"/>
</dbReference>
<evidence type="ECO:0000313" key="9">
    <source>
        <dbReference type="EMBL" id="RUP50811.1"/>
    </source>
</evidence>
<dbReference type="EMBL" id="RBNI01001171">
    <property type="protein sequence ID" value="RUP50811.1"/>
    <property type="molecule type" value="Genomic_DNA"/>
</dbReference>
<dbReference type="GO" id="GO:0003677">
    <property type="term" value="F:DNA binding"/>
    <property type="evidence" value="ECO:0007669"/>
    <property type="project" value="UniProtKB-KW"/>
</dbReference>